<evidence type="ECO:0000256" key="1">
    <source>
        <dbReference type="ARBA" id="ARBA00007768"/>
    </source>
</evidence>
<sequence length="366" mass="40402">MSIDSPVLPEFRRYEVKTSLNNGLCYIWVSIDIAGLAAKPKDVLDTLDLSTFGVNSSCIFESVPLQEQIAWRLLVRKSLDLIMISFSDGAGWSLGCASDEQWSERPKASHSIDGAGWSLGCTSDEQWSERPKAGHSIGAFRVELCSNLMEGGTTPSLGMFRIIKQRSPIPVFVMIRPRGGDFLYTEDEFEVMKEDVKVFKEAGADGVVFGILTSEGAVDTVRCEELRDLASPLPATFHRAFDMLKDPYTSLEVIIKLGFERILTSGQDSSALEGLPTITHLIEKAKDRITIVPGGGITERNLERILQESGAREFHCSARQSISSFMDYRNTNCPMGGALNPPEFITKVASYEKVKNLVFVARSVIS</sequence>
<dbReference type="Pfam" id="PF03932">
    <property type="entry name" value="CutC"/>
    <property type="match status" value="1"/>
</dbReference>
<dbReference type="AlphaFoldDB" id="A0A2B4SPJ2"/>
<dbReference type="EMBL" id="LSMT01000021">
    <property type="protein sequence ID" value="PFX32594.1"/>
    <property type="molecule type" value="Genomic_DNA"/>
</dbReference>
<dbReference type="Gene3D" id="3.20.20.380">
    <property type="entry name" value="Copper homeostasis (CutC) domain"/>
    <property type="match status" value="1"/>
</dbReference>
<dbReference type="OrthoDB" id="7392499at2759"/>
<dbReference type="SUPFAM" id="SSF110395">
    <property type="entry name" value="CutC-like"/>
    <property type="match status" value="1"/>
</dbReference>
<accession>A0A2B4SPJ2</accession>
<dbReference type="FunFam" id="3.20.20.380:FF:000001">
    <property type="entry name" value="Copper homeostasis protein CutC"/>
    <property type="match status" value="1"/>
</dbReference>
<dbReference type="HAMAP" id="MF_00795">
    <property type="entry name" value="CutC"/>
    <property type="match status" value="1"/>
</dbReference>
<reference evidence="4" key="1">
    <citation type="journal article" date="2017" name="bioRxiv">
        <title>Comparative analysis of the genomes of Stylophora pistillata and Acropora digitifera provides evidence for extensive differences between species of corals.</title>
        <authorList>
            <person name="Voolstra C.R."/>
            <person name="Li Y."/>
            <person name="Liew Y.J."/>
            <person name="Baumgarten S."/>
            <person name="Zoccola D."/>
            <person name="Flot J.-F."/>
            <person name="Tambutte S."/>
            <person name="Allemand D."/>
            <person name="Aranda M."/>
        </authorList>
    </citation>
    <scope>NUCLEOTIDE SEQUENCE [LARGE SCALE GENOMIC DNA]</scope>
</reference>
<dbReference type="PANTHER" id="PTHR12598">
    <property type="entry name" value="COPPER HOMEOSTASIS PROTEIN CUTC"/>
    <property type="match status" value="1"/>
</dbReference>
<dbReference type="InterPro" id="IPR036822">
    <property type="entry name" value="CutC-like_dom_sf"/>
</dbReference>
<comment type="caution">
    <text evidence="3">The sequence shown here is derived from an EMBL/GenBank/DDBJ whole genome shotgun (WGS) entry which is preliminary data.</text>
</comment>
<dbReference type="InterPro" id="IPR005627">
    <property type="entry name" value="CutC-like"/>
</dbReference>
<evidence type="ECO:0000313" key="4">
    <source>
        <dbReference type="Proteomes" id="UP000225706"/>
    </source>
</evidence>
<protein>
    <recommendedName>
        <fullName evidence="2">Copper homeostasis protein cutC homolog</fullName>
    </recommendedName>
</protein>
<dbReference type="GO" id="GO:0005507">
    <property type="term" value="F:copper ion binding"/>
    <property type="evidence" value="ECO:0007669"/>
    <property type="project" value="TreeGrafter"/>
</dbReference>
<dbReference type="STRING" id="50429.A0A2B4SPJ2"/>
<dbReference type="PANTHER" id="PTHR12598:SF0">
    <property type="entry name" value="COPPER HOMEOSTASIS PROTEIN CUTC HOMOLOG"/>
    <property type="match status" value="1"/>
</dbReference>
<organism evidence="3 4">
    <name type="scientific">Stylophora pistillata</name>
    <name type="common">Smooth cauliflower coral</name>
    <dbReference type="NCBI Taxonomy" id="50429"/>
    <lineage>
        <taxon>Eukaryota</taxon>
        <taxon>Metazoa</taxon>
        <taxon>Cnidaria</taxon>
        <taxon>Anthozoa</taxon>
        <taxon>Hexacorallia</taxon>
        <taxon>Scleractinia</taxon>
        <taxon>Astrocoeniina</taxon>
        <taxon>Pocilloporidae</taxon>
        <taxon>Stylophora</taxon>
    </lineage>
</organism>
<gene>
    <name evidence="3" type="primary">Cutc</name>
    <name evidence="3" type="ORF">AWC38_SpisGene2548</name>
</gene>
<evidence type="ECO:0000313" key="3">
    <source>
        <dbReference type="EMBL" id="PFX32594.1"/>
    </source>
</evidence>
<keyword evidence="4" id="KW-1185">Reference proteome</keyword>
<dbReference type="Proteomes" id="UP000225706">
    <property type="component" value="Unassembled WGS sequence"/>
</dbReference>
<proteinExistence type="inferred from homology"/>
<comment type="similarity">
    <text evidence="1">Belongs to the CutC family.</text>
</comment>
<name>A0A2B4SPJ2_STYPI</name>
<evidence type="ECO:0000256" key="2">
    <source>
        <dbReference type="ARBA" id="ARBA00019014"/>
    </source>
</evidence>